<dbReference type="Proteomes" id="UP000053097">
    <property type="component" value="Unassembled WGS sequence"/>
</dbReference>
<evidence type="ECO:0000313" key="1">
    <source>
        <dbReference type="EMBL" id="EZA58519.1"/>
    </source>
</evidence>
<dbReference type="AlphaFoldDB" id="A0A026WTU0"/>
<proteinExistence type="predicted"/>
<dbReference type="EMBL" id="KK107119">
    <property type="protein sequence ID" value="EZA58519.1"/>
    <property type="molecule type" value="Genomic_DNA"/>
</dbReference>
<protein>
    <submittedName>
        <fullName evidence="1">Uncharacterized protein</fullName>
    </submittedName>
</protein>
<sequence length="80" mass="9107">MRSSRCERIRATTRNIPSCLGLERDSWNTGRRGTPCKKGARVLLRSCFSYVILRKKKDEKRARMNSCGRSAIFVPSDALS</sequence>
<accession>A0A026WTU0</accession>
<name>A0A026WTU0_OOCBI</name>
<gene>
    <name evidence="1" type="ORF">X777_14681</name>
</gene>
<reference evidence="1 2" key="1">
    <citation type="journal article" date="2014" name="Curr. Biol.">
        <title>The genome of the clonal raider ant Cerapachys biroi.</title>
        <authorList>
            <person name="Oxley P.R."/>
            <person name="Ji L."/>
            <person name="Fetter-Pruneda I."/>
            <person name="McKenzie S.K."/>
            <person name="Li C."/>
            <person name="Hu H."/>
            <person name="Zhang G."/>
            <person name="Kronauer D.J."/>
        </authorList>
    </citation>
    <scope>NUCLEOTIDE SEQUENCE [LARGE SCALE GENOMIC DNA]</scope>
</reference>
<keyword evidence="2" id="KW-1185">Reference proteome</keyword>
<organism evidence="1 2">
    <name type="scientific">Ooceraea biroi</name>
    <name type="common">Clonal raider ant</name>
    <name type="synonym">Cerapachys biroi</name>
    <dbReference type="NCBI Taxonomy" id="2015173"/>
    <lineage>
        <taxon>Eukaryota</taxon>
        <taxon>Metazoa</taxon>
        <taxon>Ecdysozoa</taxon>
        <taxon>Arthropoda</taxon>
        <taxon>Hexapoda</taxon>
        <taxon>Insecta</taxon>
        <taxon>Pterygota</taxon>
        <taxon>Neoptera</taxon>
        <taxon>Endopterygota</taxon>
        <taxon>Hymenoptera</taxon>
        <taxon>Apocrita</taxon>
        <taxon>Aculeata</taxon>
        <taxon>Formicoidea</taxon>
        <taxon>Formicidae</taxon>
        <taxon>Dorylinae</taxon>
        <taxon>Ooceraea</taxon>
    </lineage>
</organism>
<evidence type="ECO:0000313" key="2">
    <source>
        <dbReference type="Proteomes" id="UP000053097"/>
    </source>
</evidence>